<dbReference type="InterPro" id="IPR009044">
    <property type="entry name" value="ssDNA-bd_transcriptional_reg"/>
</dbReference>
<feature type="domain" description="Transcriptional coactivator p15 (PC4) C-terminal" evidence="8">
    <location>
        <begin position="92"/>
        <end position="143"/>
    </location>
</feature>
<dbReference type="AlphaFoldDB" id="A0A1E4TG00"/>
<dbReference type="Pfam" id="PF02229">
    <property type="entry name" value="PC4"/>
    <property type="match status" value="1"/>
</dbReference>
<feature type="region of interest" description="Disordered" evidence="7">
    <location>
        <begin position="1"/>
        <end position="75"/>
    </location>
</feature>
<evidence type="ECO:0000256" key="3">
    <source>
        <dbReference type="ARBA" id="ARBA00023015"/>
    </source>
</evidence>
<dbReference type="PANTHER" id="PTHR13215">
    <property type="entry name" value="RNA POLYMERASE II TRANSCRIPTIONAL COACTIVATOR"/>
    <property type="match status" value="1"/>
</dbReference>
<dbReference type="GO" id="GO:0005634">
    <property type="term" value="C:nucleus"/>
    <property type="evidence" value="ECO:0007669"/>
    <property type="project" value="UniProtKB-SubCell"/>
</dbReference>
<dbReference type="Gene3D" id="2.30.31.10">
    <property type="entry name" value="Transcriptional Coactivator Pc4, Chain A"/>
    <property type="match status" value="1"/>
</dbReference>
<evidence type="ECO:0000256" key="4">
    <source>
        <dbReference type="ARBA" id="ARBA00023125"/>
    </source>
</evidence>
<dbReference type="EMBL" id="KV453842">
    <property type="protein sequence ID" value="ODV90701.1"/>
    <property type="molecule type" value="Genomic_DNA"/>
</dbReference>
<dbReference type="Proteomes" id="UP000095023">
    <property type="component" value="Unassembled WGS sequence"/>
</dbReference>
<evidence type="ECO:0000256" key="5">
    <source>
        <dbReference type="ARBA" id="ARBA00023163"/>
    </source>
</evidence>
<evidence type="ECO:0000313" key="9">
    <source>
        <dbReference type="EMBL" id="ODV90701.1"/>
    </source>
</evidence>
<keyword evidence="3" id="KW-0805">Transcription regulation</keyword>
<dbReference type="SUPFAM" id="SSF54447">
    <property type="entry name" value="ssDNA-binding transcriptional regulator domain"/>
    <property type="match status" value="1"/>
</dbReference>
<name>A0A1E4TG00_9ASCO</name>
<keyword evidence="5" id="KW-0804">Transcription</keyword>
<keyword evidence="4" id="KW-0238">DNA-binding</keyword>
<evidence type="ECO:0000256" key="2">
    <source>
        <dbReference type="ARBA" id="ARBA00009001"/>
    </source>
</evidence>
<proteinExistence type="inferred from homology"/>
<dbReference type="InterPro" id="IPR045125">
    <property type="entry name" value="Sub1/Tcp4-like"/>
</dbReference>
<comment type="similarity">
    <text evidence="2">Belongs to the transcriptional coactivator PC4 family.</text>
</comment>
<keyword evidence="6" id="KW-0539">Nucleus</keyword>
<protein>
    <recommendedName>
        <fullName evidence="8">Transcriptional coactivator p15 (PC4) C-terminal domain-containing protein</fullName>
    </recommendedName>
</protein>
<keyword evidence="10" id="KW-1185">Reference proteome</keyword>
<evidence type="ECO:0000313" key="10">
    <source>
        <dbReference type="Proteomes" id="UP000095023"/>
    </source>
</evidence>
<evidence type="ECO:0000256" key="7">
    <source>
        <dbReference type="SAM" id="MobiDB-lite"/>
    </source>
</evidence>
<reference evidence="10" key="1">
    <citation type="submission" date="2016-02" db="EMBL/GenBank/DDBJ databases">
        <title>Comparative genomics of biotechnologically important yeasts.</title>
        <authorList>
            <consortium name="DOE Joint Genome Institute"/>
            <person name="Riley R."/>
            <person name="Haridas S."/>
            <person name="Wolfe K.H."/>
            <person name="Lopes M.R."/>
            <person name="Hittinger C.T."/>
            <person name="Goker M."/>
            <person name="Salamov A."/>
            <person name="Wisecaver J."/>
            <person name="Long T.M."/>
            <person name="Aerts A.L."/>
            <person name="Barry K."/>
            <person name="Choi C."/>
            <person name="Clum A."/>
            <person name="Coughlan A.Y."/>
            <person name="Deshpande S."/>
            <person name="Douglass A.P."/>
            <person name="Hanson S.J."/>
            <person name="Klenk H.-P."/>
            <person name="Labutti K."/>
            <person name="Lapidus A."/>
            <person name="Lindquist E."/>
            <person name="Lipzen A."/>
            <person name="Meier-Kolthoff J.P."/>
            <person name="Ohm R.A."/>
            <person name="Otillar R.P."/>
            <person name="Pangilinan J."/>
            <person name="Peng Y."/>
            <person name="Rokas A."/>
            <person name="Rosa C.A."/>
            <person name="Scheuner C."/>
            <person name="Sibirny A.A."/>
            <person name="Slot J.C."/>
            <person name="Stielow J.B."/>
            <person name="Sun H."/>
            <person name="Kurtzman C.P."/>
            <person name="Blackwell M."/>
            <person name="Jeffries T.W."/>
            <person name="Grigoriev I.V."/>
        </authorList>
    </citation>
    <scope>NUCLEOTIDE SEQUENCE [LARGE SCALE GENOMIC DNA]</scope>
    <source>
        <strain evidence="10">NRRL Y-17796</strain>
    </source>
</reference>
<gene>
    <name evidence="9" type="ORF">CANCADRAFT_109841</name>
</gene>
<accession>A0A1E4TG00</accession>
<evidence type="ECO:0000256" key="6">
    <source>
        <dbReference type="ARBA" id="ARBA00023242"/>
    </source>
</evidence>
<dbReference type="GO" id="GO:0003677">
    <property type="term" value="F:DNA binding"/>
    <property type="evidence" value="ECO:0007669"/>
    <property type="project" value="UniProtKB-KW"/>
</dbReference>
<organism evidence="9 10">
    <name type="scientific">Tortispora caseinolytica NRRL Y-17796</name>
    <dbReference type="NCBI Taxonomy" id="767744"/>
    <lineage>
        <taxon>Eukaryota</taxon>
        <taxon>Fungi</taxon>
        <taxon>Dikarya</taxon>
        <taxon>Ascomycota</taxon>
        <taxon>Saccharomycotina</taxon>
        <taxon>Trigonopsidomycetes</taxon>
        <taxon>Trigonopsidales</taxon>
        <taxon>Trigonopsidaceae</taxon>
        <taxon>Tortispora</taxon>
    </lineage>
</organism>
<dbReference type="InterPro" id="IPR003173">
    <property type="entry name" value="PC4_C"/>
</dbReference>
<sequence>MSSKKRSEQKIDEGLTDEVKKESKRPKISGIGRANLEVKQECSDDDDISSAPFEITKEDIDNDDEEQKQTNLEEDSTALDVLEKDGDGYYISLSGSKRITISKFKNRPLISIREYYMDTNSGEYRPGKKGIALSIQVWREIMDNIPAIDVALKKIDA</sequence>
<feature type="compositionally biased region" description="Basic and acidic residues" evidence="7">
    <location>
        <begin position="1"/>
        <end position="21"/>
    </location>
</feature>
<comment type="subcellular location">
    <subcellularLocation>
        <location evidence="1">Nucleus</location>
    </subcellularLocation>
</comment>
<evidence type="ECO:0000256" key="1">
    <source>
        <dbReference type="ARBA" id="ARBA00004123"/>
    </source>
</evidence>
<dbReference type="OrthoDB" id="2505440at2759"/>
<feature type="compositionally biased region" description="Acidic residues" evidence="7">
    <location>
        <begin position="60"/>
        <end position="75"/>
    </location>
</feature>
<evidence type="ECO:0000259" key="8">
    <source>
        <dbReference type="Pfam" id="PF02229"/>
    </source>
</evidence>
<dbReference type="GO" id="GO:0003713">
    <property type="term" value="F:transcription coactivator activity"/>
    <property type="evidence" value="ECO:0007669"/>
    <property type="project" value="InterPro"/>
</dbReference>
<dbReference type="GO" id="GO:0060261">
    <property type="term" value="P:positive regulation of transcription initiation by RNA polymerase II"/>
    <property type="evidence" value="ECO:0007669"/>
    <property type="project" value="InterPro"/>
</dbReference>